<keyword evidence="9" id="KW-1185">Reference proteome</keyword>
<keyword evidence="3 5" id="KW-0371">Homeobox</keyword>
<keyword evidence="2 5" id="KW-0238">DNA-binding</keyword>
<dbReference type="CDD" id="cd00086">
    <property type="entry name" value="homeodomain"/>
    <property type="match status" value="1"/>
</dbReference>
<dbReference type="AlphaFoldDB" id="A0AAV9A581"/>
<organism evidence="8 9">
    <name type="scientific">Acorus gramineus</name>
    <name type="common">Dwarf sweet flag</name>
    <dbReference type="NCBI Taxonomy" id="55184"/>
    <lineage>
        <taxon>Eukaryota</taxon>
        <taxon>Viridiplantae</taxon>
        <taxon>Streptophyta</taxon>
        <taxon>Embryophyta</taxon>
        <taxon>Tracheophyta</taxon>
        <taxon>Spermatophyta</taxon>
        <taxon>Magnoliopsida</taxon>
        <taxon>Liliopsida</taxon>
        <taxon>Acoraceae</taxon>
        <taxon>Acorus</taxon>
    </lineage>
</organism>
<evidence type="ECO:0000256" key="3">
    <source>
        <dbReference type="ARBA" id="ARBA00023155"/>
    </source>
</evidence>
<feature type="domain" description="Homeobox" evidence="7">
    <location>
        <begin position="207"/>
        <end position="267"/>
    </location>
</feature>
<dbReference type="GO" id="GO:0000981">
    <property type="term" value="F:DNA-binding transcription factor activity, RNA polymerase II-specific"/>
    <property type="evidence" value="ECO:0007669"/>
    <property type="project" value="TreeGrafter"/>
</dbReference>
<keyword evidence="4 5" id="KW-0539">Nucleus</keyword>
<gene>
    <name evidence="8" type="ORF">QJS04_geneDACA005632</name>
</gene>
<reference evidence="8" key="2">
    <citation type="submission" date="2023-06" db="EMBL/GenBank/DDBJ databases">
        <authorList>
            <person name="Ma L."/>
            <person name="Liu K.-W."/>
            <person name="Li Z."/>
            <person name="Hsiao Y.-Y."/>
            <person name="Qi Y."/>
            <person name="Fu T."/>
            <person name="Tang G."/>
            <person name="Zhang D."/>
            <person name="Sun W.-H."/>
            <person name="Liu D.-K."/>
            <person name="Li Y."/>
            <person name="Chen G.-Z."/>
            <person name="Liu X.-D."/>
            <person name="Liao X.-Y."/>
            <person name="Jiang Y.-T."/>
            <person name="Yu X."/>
            <person name="Hao Y."/>
            <person name="Huang J."/>
            <person name="Zhao X.-W."/>
            <person name="Ke S."/>
            <person name="Chen Y.-Y."/>
            <person name="Wu W.-L."/>
            <person name="Hsu J.-L."/>
            <person name="Lin Y.-F."/>
            <person name="Huang M.-D."/>
            <person name="Li C.-Y."/>
            <person name="Huang L."/>
            <person name="Wang Z.-W."/>
            <person name="Zhao X."/>
            <person name="Zhong W.-Y."/>
            <person name="Peng D.-H."/>
            <person name="Ahmad S."/>
            <person name="Lan S."/>
            <person name="Zhang J.-S."/>
            <person name="Tsai W.-C."/>
            <person name="Van De Peer Y."/>
            <person name="Liu Z.-J."/>
        </authorList>
    </citation>
    <scope>NUCLEOTIDE SEQUENCE</scope>
    <source>
        <strain evidence="8">SCP</strain>
        <tissue evidence="8">Leaves</tissue>
    </source>
</reference>
<dbReference type="SUPFAM" id="SSF46689">
    <property type="entry name" value="Homeodomain-like"/>
    <property type="match status" value="1"/>
</dbReference>
<evidence type="ECO:0000313" key="8">
    <source>
        <dbReference type="EMBL" id="KAK1259368.1"/>
    </source>
</evidence>
<dbReference type="InterPro" id="IPR009057">
    <property type="entry name" value="Homeodomain-like_sf"/>
</dbReference>
<evidence type="ECO:0000256" key="2">
    <source>
        <dbReference type="ARBA" id="ARBA00023125"/>
    </source>
</evidence>
<comment type="subcellular location">
    <subcellularLocation>
        <location evidence="1 5 6">Nucleus</location>
    </subcellularLocation>
</comment>
<dbReference type="Proteomes" id="UP001179952">
    <property type="component" value="Unassembled WGS sequence"/>
</dbReference>
<comment type="caution">
    <text evidence="8">The sequence shown here is derived from an EMBL/GenBank/DDBJ whole genome shotgun (WGS) entry which is preliminary data.</text>
</comment>
<dbReference type="InterPro" id="IPR001356">
    <property type="entry name" value="HD"/>
</dbReference>
<dbReference type="PROSITE" id="PS50071">
    <property type="entry name" value="HOMEOBOX_2"/>
    <property type="match status" value="1"/>
</dbReference>
<evidence type="ECO:0000256" key="6">
    <source>
        <dbReference type="RuleBase" id="RU000682"/>
    </source>
</evidence>
<dbReference type="PANTHER" id="PTHR15467:SF9">
    <property type="entry name" value="HOMEOBOX DOMAIN-CONTAINING PROTEIN"/>
    <property type="match status" value="1"/>
</dbReference>
<sequence>MITWDFESLNRLCLQKMFQVDHNEDNDTDEDALEALFSQLEEDLKNGNLSDDDGDDEITDEDLARLEQELAGALGDEDDDDEFIEMSNSNEDHIESNDEDDEEVRTRKLKNWQLRRLASALKIGRRKTSIKSLAAELGLDRALVLELLRDPPPNLLLMSASLPDKVVPTPLEPEKSTVSFPPTTLSEEPEISTIEPKVIKAPVHVMRGKWAMQKRLKKVQVEILEKVYARTKRPTRTMISSIVHVTNLPWKKVVKWFEDKRIEDGVPDKRFPYQRSVPETISTN</sequence>
<dbReference type="Gene3D" id="1.10.10.60">
    <property type="entry name" value="Homeodomain-like"/>
    <property type="match status" value="1"/>
</dbReference>
<dbReference type="PANTHER" id="PTHR15467">
    <property type="entry name" value="ZINC-FINGERS AND HOMEOBOXES RELATED"/>
    <property type="match status" value="1"/>
</dbReference>
<dbReference type="Pfam" id="PF00046">
    <property type="entry name" value="Homeodomain"/>
    <property type="match status" value="1"/>
</dbReference>
<evidence type="ECO:0000256" key="1">
    <source>
        <dbReference type="ARBA" id="ARBA00004123"/>
    </source>
</evidence>
<protein>
    <recommendedName>
        <fullName evidence="7">Homeobox domain-containing protein</fullName>
    </recommendedName>
</protein>
<evidence type="ECO:0000259" key="7">
    <source>
        <dbReference type="PROSITE" id="PS50071"/>
    </source>
</evidence>
<dbReference type="GO" id="GO:0005634">
    <property type="term" value="C:nucleus"/>
    <property type="evidence" value="ECO:0007669"/>
    <property type="project" value="UniProtKB-SubCell"/>
</dbReference>
<evidence type="ECO:0000313" key="9">
    <source>
        <dbReference type="Proteomes" id="UP001179952"/>
    </source>
</evidence>
<accession>A0AAV9A581</accession>
<dbReference type="SMART" id="SM00389">
    <property type="entry name" value="HOX"/>
    <property type="match status" value="1"/>
</dbReference>
<feature type="DNA-binding region" description="Homeobox" evidence="5">
    <location>
        <begin position="209"/>
        <end position="268"/>
    </location>
</feature>
<dbReference type="EMBL" id="JAUJYN010000012">
    <property type="protein sequence ID" value="KAK1259368.1"/>
    <property type="molecule type" value="Genomic_DNA"/>
</dbReference>
<reference evidence="8" key="1">
    <citation type="journal article" date="2023" name="Nat. Commun.">
        <title>Diploid and tetraploid genomes of Acorus and the evolution of monocots.</title>
        <authorList>
            <person name="Ma L."/>
            <person name="Liu K.W."/>
            <person name="Li Z."/>
            <person name="Hsiao Y.Y."/>
            <person name="Qi Y."/>
            <person name="Fu T."/>
            <person name="Tang G.D."/>
            <person name="Zhang D."/>
            <person name="Sun W.H."/>
            <person name="Liu D.K."/>
            <person name="Li Y."/>
            <person name="Chen G.Z."/>
            <person name="Liu X.D."/>
            <person name="Liao X.Y."/>
            <person name="Jiang Y.T."/>
            <person name="Yu X."/>
            <person name="Hao Y."/>
            <person name="Huang J."/>
            <person name="Zhao X.W."/>
            <person name="Ke S."/>
            <person name="Chen Y.Y."/>
            <person name="Wu W.L."/>
            <person name="Hsu J.L."/>
            <person name="Lin Y.F."/>
            <person name="Huang M.D."/>
            <person name="Li C.Y."/>
            <person name="Huang L."/>
            <person name="Wang Z.W."/>
            <person name="Zhao X."/>
            <person name="Zhong W.Y."/>
            <person name="Peng D.H."/>
            <person name="Ahmad S."/>
            <person name="Lan S."/>
            <person name="Zhang J.S."/>
            <person name="Tsai W.C."/>
            <person name="Van de Peer Y."/>
            <person name="Liu Z.J."/>
        </authorList>
    </citation>
    <scope>NUCLEOTIDE SEQUENCE</scope>
    <source>
        <strain evidence="8">SCP</strain>
    </source>
</reference>
<evidence type="ECO:0000256" key="4">
    <source>
        <dbReference type="ARBA" id="ARBA00023242"/>
    </source>
</evidence>
<evidence type="ECO:0000256" key="5">
    <source>
        <dbReference type="PROSITE-ProRule" id="PRU00108"/>
    </source>
</evidence>
<name>A0AAV9A581_ACOGR</name>
<proteinExistence type="predicted"/>
<dbReference type="GO" id="GO:0003677">
    <property type="term" value="F:DNA binding"/>
    <property type="evidence" value="ECO:0007669"/>
    <property type="project" value="UniProtKB-UniRule"/>
</dbReference>